<dbReference type="InterPro" id="IPR008538">
    <property type="entry name" value="Uma2"/>
</dbReference>
<dbReference type="Proteomes" id="UP000564885">
    <property type="component" value="Unassembled WGS sequence"/>
</dbReference>
<dbReference type="RefSeq" id="WP_171216412.1">
    <property type="nucleotide sequence ID" value="NZ_JABEPP010000001.1"/>
</dbReference>
<comment type="caution">
    <text evidence="2">The sequence shown here is derived from an EMBL/GenBank/DDBJ whole genome shotgun (WGS) entry which is preliminary data.</text>
</comment>
<keyword evidence="2" id="KW-0255">Endonuclease</keyword>
<dbReference type="InterPro" id="IPR012296">
    <property type="entry name" value="Nuclease_put_TT1808"/>
</dbReference>
<organism evidence="2 3">
    <name type="scientific">Enterovirga aerilata</name>
    <dbReference type="NCBI Taxonomy" id="2730920"/>
    <lineage>
        <taxon>Bacteria</taxon>
        <taxon>Pseudomonadati</taxon>
        <taxon>Pseudomonadota</taxon>
        <taxon>Alphaproteobacteria</taxon>
        <taxon>Hyphomicrobiales</taxon>
        <taxon>Methylobacteriaceae</taxon>
        <taxon>Enterovirga</taxon>
    </lineage>
</organism>
<evidence type="ECO:0000313" key="3">
    <source>
        <dbReference type="Proteomes" id="UP000564885"/>
    </source>
</evidence>
<dbReference type="CDD" id="cd06260">
    <property type="entry name" value="DUF820-like"/>
    <property type="match status" value="1"/>
</dbReference>
<evidence type="ECO:0000259" key="1">
    <source>
        <dbReference type="Pfam" id="PF05685"/>
    </source>
</evidence>
<evidence type="ECO:0000313" key="2">
    <source>
        <dbReference type="EMBL" id="NNM70883.1"/>
    </source>
</evidence>
<dbReference type="AlphaFoldDB" id="A0A849IA92"/>
<accession>A0A849IA92</accession>
<dbReference type="Gene3D" id="3.90.1570.10">
    <property type="entry name" value="tt1808, chain A"/>
    <property type="match status" value="1"/>
</dbReference>
<gene>
    <name evidence="2" type="ORF">HJG44_00550</name>
</gene>
<keyword evidence="2" id="KW-0378">Hydrolase</keyword>
<dbReference type="Pfam" id="PF05685">
    <property type="entry name" value="Uma2"/>
    <property type="match status" value="1"/>
</dbReference>
<name>A0A849IA92_9HYPH</name>
<sequence length="192" mass="20988">MSAQLAPARMTVEEFLDWADARDDDGRYELDDGVVIAMAPERIVHARTKFAISRVLADTVARAGLPCEVFVEGPGIWIDRATSYQPDVIIQCGPRLPGDARFVDRPVVIVEILSPSTAYRDLGRKARNYFRVESVAHYLVVDPDDRIVSHRRRGEGGAVVSEDLSAGELILDPPGLRIPVADLLPPSGAEGT</sequence>
<dbReference type="SUPFAM" id="SSF52980">
    <property type="entry name" value="Restriction endonuclease-like"/>
    <property type="match status" value="1"/>
</dbReference>
<dbReference type="PANTHER" id="PTHR36558">
    <property type="entry name" value="GLR1098 PROTEIN"/>
    <property type="match status" value="1"/>
</dbReference>
<keyword evidence="2" id="KW-0540">Nuclease</keyword>
<feature type="domain" description="Putative restriction endonuclease" evidence="1">
    <location>
        <begin position="12"/>
        <end position="176"/>
    </location>
</feature>
<protein>
    <submittedName>
        <fullName evidence="2">Uma2 family endonuclease</fullName>
    </submittedName>
</protein>
<dbReference type="EMBL" id="JABEPP010000001">
    <property type="protein sequence ID" value="NNM70883.1"/>
    <property type="molecule type" value="Genomic_DNA"/>
</dbReference>
<reference evidence="2 3" key="1">
    <citation type="submission" date="2020-04" db="EMBL/GenBank/DDBJ databases">
        <title>Enterovirga sp. isolate from soil.</title>
        <authorList>
            <person name="Chea S."/>
            <person name="Kim D.-U."/>
        </authorList>
    </citation>
    <scope>NUCLEOTIDE SEQUENCE [LARGE SCALE GENOMIC DNA]</scope>
    <source>
        <strain evidence="2 3">DB1703</strain>
    </source>
</reference>
<proteinExistence type="predicted"/>
<dbReference type="InterPro" id="IPR011335">
    <property type="entry name" value="Restrct_endonuc-II-like"/>
</dbReference>
<dbReference type="PANTHER" id="PTHR36558:SF1">
    <property type="entry name" value="RESTRICTION ENDONUCLEASE DOMAIN-CONTAINING PROTEIN-RELATED"/>
    <property type="match status" value="1"/>
</dbReference>
<dbReference type="GO" id="GO:0004519">
    <property type="term" value="F:endonuclease activity"/>
    <property type="evidence" value="ECO:0007669"/>
    <property type="project" value="UniProtKB-KW"/>
</dbReference>
<keyword evidence="3" id="KW-1185">Reference proteome</keyword>